<dbReference type="eggNOG" id="KOG2914">
    <property type="taxonomic scope" value="Eukaryota"/>
</dbReference>
<dbReference type="KEGG" id="tva:4761197"/>
<dbReference type="InterPro" id="IPR036412">
    <property type="entry name" value="HAD-like_sf"/>
</dbReference>
<dbReference type="NCBIfam" id="TIGR01509">
    <property type="entry name" value="HAD-SF-IA-v3"/>
    <property type="match status" value="1"/>
</dbReference>
<dbReference type="SMR" id="A2EVG6"/>
<dbReference type="AlphaFoldDB" id="A2EVG6"/>
<dbReference type="InterPro" id="IPR023214">
    <property type="entry name" value="HAD_sf"/>
</dbReference>
<dbReference type="NCBIfam" id="TIGR01549">
    <property type="entry name" value="HAD-SF-IA-v1"/>
    <property type="match status" value="1"/>
</dbReference>
<dbReference type="FunCoup" id="A2EVG6">
    <property type="interactions" value="20"/>
</dbReference>
<reference evidence="1" key="2">
    <citation type="journal article" date="2007" name="Science">
        <title>Draft genome sequence of the sexually transmitted pathogen Trichomonas vaginalis.</title>
        <authorList>
            <person name="Carlton J.M."/>
            <person name="Hirt R.P."/>
            <person name="Silva J.C."/>
            <person name="Delcher A.L."/>
            <person name="Schatz M."/>
            <person name="Zhao Q."/>
            <person name="Wortman J.R."/>
            <person name="Bidwell S.L."/>
            <person name="Alsmark U.C.M."/>
            <person name="Besteiro S."/>
            <person name="Sicheritz-Ponten T."/>
            <person name="Noel C.J."/>
            <person name="Dacks J.B."/>
            <person name="Foster P.G."/>
            <person name="Simillion C."/>
            <person name="Van de Peer Y."/>
            <person name="Miranda-Saavedra D."/>
            <person name="Barton G.J."/>
            <person name="Westrop G.D."/>
            <person name="Mueller S."/>
            <person name="Dessi D."/>
            <person name="Fiori P.L."/>
            <person name="Ren Q."/>
            <person name="Paulsen I."/>
            <person name="Zhang H."/>
            <person name="Bastida-Corcuera F.D."/>
            <person name="Simoes-Barbosa A."/>
            <person name="Brown M.T."/>
            <person name="Hayes R.D."/>
            <person name="Mukherjee M."/>
            <person name="Okumura C.Y."/>
            <person name="Schneider R."/>
            <person name="Smith A.J."/>
            <person name="Vanacova S."/>
            <person name="Villalvazo M."/>
            <person name="Haas B.J."/>
            <person name="Pertea M."/>
            <person name="Feldblyum T.V."/>
            <person name="Utterback T.R."/>
            <person name="Shu C.L."/>
            <person name="Osoegawa K."/>
            <person name="de Jong P.J."/>
            <person name="Hrdy I."/>
            <person name="Horvathova L."/>
            <person name="Zubacova Z."/>
            <person name="Dolezal P."/>
            <person name="Malik S.B."/>
            <person name="Logsdon J.M. Jr."/>
            <person name="Henze K."/>
            <person name="Gupta A."/>
            <person name="Wang C.C."/>
            <person name="Dunne R.L."/>
            <person name="Upcroft J.A."/>
            <person name="Upcroft P."/>
            <person name="White O."/>
            <person name="Salzberg S.L."/>
            <person name="Tang P."/>
            <person name="Chiu C.-H."/>
            <person name="Lee Y.-S."/>
            <person name="Embley T.M."/>
            <person name="Coombs G.H."/>
            <person name="Mottram J.C."/>
            <person name="Tachezy J."/>
            <person name="Fraser-Liggett C.M."/>
            <person name="Johnson P.J."/>
        </authorList>
    </citation>
    <scope>NUCLEOTIDE SEQUENCE [LARGE SCALE GENOMIC DNA]</scope>
    <source>
        <strain evidence="1">G3</strain>
    </source>
</reference>
<keyword evidence="2" id="KW-1185">Reference proteome</keyword>
<dbReference type="OrthoDB" id="40579at2759"/>
<dbReference type="PRINTS" id="PR00413">
    <property type="entry name" value="HADHALOGNASE"/>
</dbReference>
<dbReference type="EMBL" id="DS113507">
    <property type="protein sequence ID" value="EAY03352.1"/>
    <property type="molecule type" value="Genomic_DNA"/>
</dbReference>
<organism evidence="1 2">
    <name type="scientific">Trichomonas vaginalis (strain ATCC PRA-98 / G3)</name>
    <dbReference type="NCBI Taxonomy" id="412133"/>
    <lineage>
        <taxon>Eukaryota</taxon>
        <taxon>Metamonada</taxon>
        <taxon>Parabasalia</taxon>
        <taxon>Trichomonadida</taxon>
        <taxon>Trichomonadidae</taxon>
        <taxon>Trichomonas</taxon>
    </lineage>
</organism>
<dbReference type="VEuPathDB" id="TrichDB:TVAG_398770"/>
<dbReference type="PANTHER" id="PTHR18901">
    <property type="entry name" value="2-DEOXYGLUCOSE-6-PHOSPHATE PHOSPHATASE 2"/>
    <property type="match status" value="1"/>
</dbReference>
<dbReference type="InParanoid" id="A2EVG6"/>
<dbReference type="VEuPathDB" id="TrichDB:TVAGG3_0526690"/>
<sequence length="227" mass="26096">MAKVWPYPIKAAVFDCDGVLLDTIPIYRKVNSIIIGEEYPDWLFNLNNGRTDIESCRNIINHYKLNLTPEEMVKLRFQYLDKMFPECSLVPGVERIVKTLKQIGLKLGIATSSLRHDYENKIQNHRDFEKYFDYILCGDEVSHAKPDPEIFQKAAAHICDFPPENVLVFEDAASGIKAANSANMPSVLLWRQTVKPDESLNKLEAKPTLIINSFDDFNFESFDFETK</sequence>
<name>A2EVG6_TRIV3</name>
<evidence type="ECO:0000313" key="2">
    <source>
        <dbReference type="Proteomes" id="UP000001542"/>
    </source>
</evidence>
<dbReference type="PANTHER" id="PTHR18901:SF38">
    <property type="entry name" value="PSEUDOURIDINE-5'-PHOSPHATASE"/>
    <property type="match status" value="1"/>
</dbReference>
<dbReference type="Gene3D" id="3.40.50.1000">
    <property type="entry name" value="HAD superfamily/HAD-like"/>
    <property type="match status" value="1"/>
</dbReference>
<dbReference type="InterPro" id="IPR006439">
    <property type="entry name" value="HAD-SF_hydro_IA"/>
</dbReference>
<gene>
    <name evidence="1" type="ORF">TVAG_398770</name>
</gene>
<keyword evidence="1" id="KW-0378">Hydrolase</keyword>
<dbReference type="FunFam" id="1.10.150.240:FF:000029">
    <property type="entry name" value="Haloacid dehalogenase-like hydrolase family protein"/>
    <property type="match status" value="1"/>
</dbReference>
<protein>
    <submittedName>
        <fullName evidence="1">Haloacid dehalogenase-like hydrolase family protein</fullName>
    </submittedName>
</protein>
<proteinExistence type="predicted"/>
<reference evidence="1" key="1">
    <citation type="submission" date="2006-10" db="EMBL/GenBank/DDBJ databases">
        <authorList>
            <person name="Amadeo P."/>
            <person name="Zhao Q."/>
            <person name="Wortman J."/>
            <person name="Fraser-Liggett C."/>
            <person name="Carlton J."/>
        </authorList>
    </citation>
    <scope>NUCLEOTIDE SEQUENCE</scope>
    <source>
        <strain evidence="1">G3</strain>
    </source>
</reference>
<dbReference type="Pfam" id="PF00702">
    <property type="entry name" value="Hydrolase"/>
    <property type="match status" value="1"/>
</dbReference>
<dbReference type="SUPFAM" id="SSF56784">
    <property type="entry name" value="HAD-like"/>
    <property type="match status" value="1"/>
</dbReference>
<dbReference type="RefSeq" id="XP_001315575.1">
    <property type="nucleotide sequence ID" value="XM_001315540.1"/>
</dbReference>
<dbReference type="SFLD" id="SFLDG01129">
    <property type="entry name" value="C1.5:_HAD__Beta-PGM__Phosphata"/>
    <property type="match status" value="1"/>
</dbReference>
<dbReference type="STRING" id="5722.A2EVG6"/>
<dbReference type="Gene3D" id="1.10.150.240">
    <property type="entry name" value="Putative phosphatase, domain 2"/>
    <property type="match status" value="1"/>
</dbReference>
<evidence type="ECO:0000313" key="1">
    <source>
        <dbReference type="EMBL" id="EAY03352.1"/>
    </source>
</evidence>
<dbReference type="InterPro" id="IPR023198">
    <property type="entry name" value="PGP-like_dom2"/>
</dbReference>
<dbReference type="GO" id="GO:0016791">
    <property type="term" value="F:phosphatase activity"/>
    <property type="evidence" value="ECO:0000318"/>
    <property type="project" value="GO_Central"/>
</dbReference>
<accession>A2EVG6</accession>
<dbReference type="Proteomes" id="UP000001542">
    <property type="component" value="Unassembled WGS sequence"/>
</dbReference>
<dbReference type="SFLD" id="SFLDS00003">
    <property type="entry name" value="Haloacid_Dehalogenase"/>
    <property type="match status" value="1"/>
</dbReference>